<dbReference type="SMART" id="SM00829">
    <property type="entry name" value="PKS_ER"/>
    <property type="match status" value="1"/>
</dbReference>
<proteinExistence type="inferred from homology"/>
<comment type="cofactor">
    <cofactor evidence="1 9">
        <name>Zn(2+)</name>
        <dbReference type="ChEBI" id="CHEBI:29105"/>
    </cofactor>
</comment>
<evidence type="ECO:0000313" key="11">
    <source>
        <dbReference type="EMBL" id="VDD85648.1"/>
    </source>
</evidence>
<dbReference type="InterPro" id="IPR013154">
    <property type="entry name" value="ADH-like_N"/>
</dbReference>
<evidence type="ECO:0000256" key="5">
    <source>
        <dbReference type="ARBA" id="ARBA00023002"/>
    </source>
</evidence>
<comment type="similarity">
    <text evidence="2 9">Belongs to the zinc-containing alcohol dehydrogenase family.</text>
</comment>
<dbReference type="InterPro" id="IPR013149">
    <property type="entry name" value="ADH-like_C"/>
</dbReference>
<dbReference type="InterPro" id="IPR036291">
    <property type="entry name" value="NAD(P)-bd_dom_sf"/>
</dbReference>
<evidence type="ECO:0000259" key="10">
    <source>
        <dbReference type="SMART" id="SM00829"/>
    </source>
</evidence>
<dbReference type="Pfam" id="PF08240">
    <property type="entry name" value="ADH_N"/>
    <property type="match status" value="1"/>
</dbReference>
<keyword evidence="3 9" id="KW-0479">Metal-binding</keyword>
<dbReference type="PANTHER" id="PTHR43161">
    <property type="entry name" value="SORBITOL DEHYDROGENASE"/>
    <property type="match status" value="1"/>
</dbReference>
<dbReference type="OrthoDB" id="1879366at2759"/>
<dbReference type="PANTHER" id="PTHR43161:SF9">
    <property type="entry name" value="SORBITOL DEHYDROGENASE"/>
    <property type="match status" value="1"/>
</dbReference>
<evidence type="ECO:0000256" key="9">
    <source>
        <dbReference type="RuleBase" id="RU361277"/>
    </source>
</evidence>
<dbReference type="EMBL" id="UXUI01007138">
    <property type="protein sequence ID" value="VDD85648.1"/>
    <property type="molecule type" value="Genomic_DNA"/>
</dbReference>
<dbReference type="STRING" id="51028.A0A0N4UUK8"/>
<evidence type="ECO:0000256" key="6">
    <source>
        <dbReference type="ARBA" id="ARBA00023027"/>
    </source>
</evidence>
<evidence type="ECO:0000313" key="12">
    <source>
        <dbReference type="Proteomes" id="UP000274131"/>
    </source>
</evidence>
<keyword evidence="12" id="KW-1185">Reference proteome</keyword>
<dbReference type="Pfam" id="PF00107">
    <property type="entry name" value="ADH_zinc_N"/>
    <property type="match status" value="1"/>
</dbReference>
<evidence type="ECO:0000256" key="8">
    <source>
        <dbReference type="ARBA" id="ARBA00032485"/>
    </source>
</evidence>
<dbReference type="AlphaFoldDB" id="A0A0N4UUK8"/>
<dbReference type="WBParaSite" id="EVEC_0000108301-mRNA-1">
    <property type="protein sequence ID" value="EVEC_0000108301-mRNA-1"/>
    <property type="gene ID" value="EVEC_0000108301"/>
</dbReference>
<keyword evidence="5" id="KW-0560">Oxidoreductase</keyword>
<name>A0A0N4UUK8_ENTVE</name>
<dbReference type="InterPro" id="IPR045306">
    <property type="entry name" value="SDH-like"/>
</dbReference>
<protein>
    <recommendedName>
        <fullName evidence="7">Sorbitol dehydrogenase</fullName>
    </recommendedName>
    <alternativeName>
        <fullName evidence="8">Polyol dehydrogenase</fullName>
    </alternativeName>
</protein>
<dbReference type="InterPro" id="IPR020843">
    <property type="entry name" value="ER"/>
</dbReference>
<keyword evidence="4 9" id="KW-0862">Zinc</keyword>
<evidence type="ECO:0000256" key="3">
    <source>
        <dbReference type="ARBA" id="ARBA00022723"/>
    </source>
</evidence>
<evidence type="ECO:0000256" key="4">
    <source>
        <dbReference type="ARBA" id="ARBA00022833"/>
    </source>
</evidence>
<dbReference type="GO" id="GO:0008270">
    <property type="term" value="F:zinc ion binding"/>
    <property type="evidence" value="ECO:0007669"/>
    <property type="project" value="InterPro"/>
</dbReference>
<dbReference type="Proteomes" id="UP000274131">
    <property type="component" value="Unassembled WGS sequence"/>
</dbReference>
<evidence type="ECO:0000256" key="7">
    <source>
        <dbReference type="ARBA" id="ARBA00026132"/>
    </source>
</evidence>
<dbReference type="Gene3D" id="3.40.50.720">
    <property type="entry name" value="NAD(P)-binding Rossmann-like Domain"/>
    <property type="match status" value="1"/>
</dbReference>
<gene>
    <name evidence="11" type="ORF">EVEC_LOCUS791</name>
</gene>
<dbReference type="InterPro" id="IPR002328">
    <property type="entry name" value="ADH_Zn_CS"/>
</dbReference>
<dbReference type="SUPFAM" id="SSF51735">
    <property type="entry name" value="NAD(P)-binding Rossmann-fold domains"/>
    <property type="match status" value="1"/>
</dbReference>
<evidence type="ECO:0000256" key="2">
    <source>
        <dbReference type="ARBA" id="ARBA00008072"/>
    </source>
</evidence>
<evidence type="ECO:0000256" key="1">
    <source>
        <dbReference type="ARBA" id="ARBA00001947"/>
    </source>
</evidence>
<reference evidence="11 12" key="2">
    <citation type="submission" date="2018-10" db="EMBL/GenBank/DDBJ databases">
        <authorList>
            <consortium name="Pathogen Informatics"/>
        </authorList>
    </citation>
    <scope>NUCLEOTIDE SEQUENCE [LARGE SCALE GENOMIC DNA]</scope>
</reference>
<dbReference type="Gene3D" id="3.90.180.10">
    <property type="entry name" value="Medium-chain alcohol dehydrogenases, catalytic domain"/>
    <property type="match status" value="1"/>
</dbReference>
<dbReference type="GO" id="GO:0006062">
    <property type="term" value="P:sorbitol catabolic process"/>
    <property type="evidence" value="ECO:0007669"/>
    <property type="project" value="TreeGrafter"/>
</dbReference>
<reference evidence="13" key="1">
    <citation type="submission" date="2017-02" db="UniProtKB">
        <authorList>
            <consortium name="WormBaseParasite"/>
        </authorList>
    </citation>
    <scope>IDENTIFICATION</scope>
</reference>
<feature type="domain" description="Enoyl reductase (ER)" evidence="10">
    <location>
        <begin position="11"/>
        <end position="345"/>
    </location>
</feature>
<dbReference type="PROSITE" id="PS00059">
    <property type="entry name" value="ADH_ZINC"/>
    <property type="match status" value="1"/>
</dbReference>
<evidence type="ECO:0000313" key="13">
    <source>
        <dbReference type="WBParaSite" id="EVEC_0000108301-mRNA-1"/>
    </source>
</evidence>
<keyword evidence="6" id="KW-0520">NAD</keyword>
<dbReference type="GO" id="GO:0003939">
    <property type="term" value="F:L-iditol 2-dehydrogenase (NAD+) activity"/>
    <property type="evidence" value="ECO:0007669"/>
    <property type="project" value="TreeGrafter"/>
</dbReference>
<dbReference type="FunFam" id="3.40.50.720:FF:000068">
    <property type="entry name" value="Sorbitol dehydrogenase"/>
    <property type="match status" value="1"/>
</dbReference>
<dbReference type="CDD" id="cd05285">
    <property type="entry name" value="sorbitol_DH"/>
    <property type="match status" value="1"/>
</dbReference>
<organism evidence="13">
    <name type="scientific">Enterobius vermicularis</name>
    <name type="common">Human pinworm</name>
    <dbReference type="NCBI Taxonomy" id="51028"/>
    <lineage>
        <taxon>Eukaryota</taxon>
        <taxon>Metazoa</taxon>
        <taxon>Ecdysozoa</taxon>
        <taxon>Nematoda</taxon>
        <taxon>Chromadorea</taxon>
        <taxon>Rhabditida</taxon>
        <taxon>Spirurina</taxon>
        <taxon>Oxyuridomorpha</taxon>
        <taxon>Oxyuroidea</taxon>
        <taxon>Oxyuridae</taxon>
        <taxon>Enterobius</taxon>
    </lineage>
</organism>
<accession>A0A0N4UUK8</accession>
<dbReference type="SUPFAM" id="SSF50129">
    <property type="entry name" value="GroES-like"/>
    <property type="match status" value="1"/>
</dbReference>
<dbReference type="InterPro" id="IPR011032">
    <property type="entry name" value="GroES-like_sf"/>
</dbReference>
<sequence length="351" mass="38065">MEKNLCCILDGTKNLRFEERPVPKPKSNQLLVRIHTVGICGSDVHFWEEGRIGHFVVEAPLILGHECCGTVAGIGESVKGFKIGDRVAIEVGLGCRECEFCKKGKYNLCVESTFYGTPPTDGALCRYVVHDSDFCFKLPDNVSWEDGSFLEPLSVAVYSCKRAGVTFGQKVLITGAGPIGLITLLTVKAAGISKVVVTDIIDCRLEMAQELGADFTLNVKDLSPTESAEKIANMLGCKPDITLECTGAGSCIETGLLVTATKSGGLLMLTGLGKPRTELPVIEAALREIDIRGVLRYENCYPTALEMVASGAIKLDKLTRAHYKLEQAAEAFERFLKGDVVKVFIHCDDKP</sequence>